<evidence type="ECO:0000313" key="3">
    <source>
        <dbReference type="Proteomes" id="UP000239898"/>
    </source>
</evidence>
<proteinExistence type="predicted"/>
<dbReference type="EMBL" id="MIGX01000001">
    <property type="protein sequence ID" value="PPT93351.1"/>
    <property type="molecule type" value="Genomic_DNA"/>
</dbReference>
<evidence type="ECO:0000256" key="1">
    <source>
        <dbReference type="SAM" id="MobiDB-lite"/>
    </source>
</evidence>
<sequence length="115" mass="11479">MDTCSTFIPQASTAALFTRSGIAATLVTACLVAPFQAHAAERTALRIGLHVVGACELNAAAGAPSCGGSQPLAVSRAEGGPPSKTAALTPASPQFATPDAATAKRGSARFTTFTF</sequence>
<feature type="region of interest" description="Disordered" evidence="1">
    <location>
        <begin position="72"/>
        <end position="101"/>
    </location>
</feature>
<protein>
    <submittedName>
        <fullName evidence="2">Uncharacterized protein</fullName>
    </submittedName>
</protein>
<comment type="caution">
    <text evidence="2">The sequence shown here is derived from an EMBL/GenBank/DDBJ whole genome shotgun (WGS) entry which is preliminary data.</text>
</comment>
<evidence type="ECO:0000313" key="2">
    <source>
        <dbReference type="EMBL" id="PPT93351.1"/>
    </source>
</evidence>
<name>A0A2S6ZM58_9XANT</name>
<dbReference type="AlphaFoldDB" id="A0A2S6ZM58"/>
<dbReference type="RefSeq" id="WP_128418570.1">
    <property type="nucleotide sequence ID" value="NZ_CP049017.1"/>
</dbReference>
<organism evidence="2 3">
    <name type="scientific">Xanthomonas theicola</name>
    <dbReference type="NCBI Taxonomy" id="56464"/>
    <lineage>
        <taxon>Bacteria</taxon>
        <taxon>Pseudomonadati</taxon>
        <taxon>Pseudomonadota</taxon>
        <taxon>Gammaproteobacteria</taxon>
        <taxon>Lysobacterales</taxon>
        <taxon>Lysobacteraceae</taxon>
        <taxon>Xanthomonas</taxon>
    </lineage>
</organism>
<accession>A0A2S6ZM58</accession>
<gene>
    <name evidence="2" type="ORF">XthCFBP4691_00315</name>
</gene>
<keyword evidence="3" id="KW-1185">Reference proteome</keyword>
<reference evidence="2 3" key="1">
    <citation type="submission" date="2016-08" db="EMBL/GenBank/DDBJ databases">
        <title>Evolution of the type three secretion system and type three effector repertoires in Xanthomonas.</title>
        <authorList>
            <person name="Merda D."/>
            <person name="Briand M."/>
            <person name="Bosis E."/>
            <person name="Rousseau C."/>
            <person name="Portier P."/>
            <person name="Jacques M.-A."/>
            <person name="Fischer-Le Saux M."/>
        </authorList>
    </citation>
    <scope>NUCLEOTIDE SEQUENCE [LARGE SCALE GENOMIC DNA]</scope>
    <source>
        <strain evidence="2 3">CFBP 4691</strain>
    </source>
</reference>
<dbReference type="Proteomes" id="UP000239898">
    <property type="component" value="Unassembled WGS sequence"/>
</dbReference>